<evidence type="ECO:0000313" key="1">
    <source>
        <dbReference type="EMBL" id="PVG81084.1"/>
    </source>
</evidence>
<dbReference type="RefSeq" id="WP_116574010.1">
    <property type="nucleotide sequence ID" value="NZ_QDGZ01000010.1"/>
</dbReference>
<dbReference type="Gene3D" id="3.30.70.1280">
    <property type="entry name" value="SP0830-like domains"/>
    <property type="match status" value="1"/>
</dbReference>
<proteinExistence type="predicted"/>
<dbReference type="SUPFAM" id="SSF160379">
    <property type="entry name" value="SP0830-like"/>
    <property type="match status" value="1"/>
</dbReference>
<reference evidence="1 2" key="1">
    <citation type="submission" date="2018-04" db="EMBL/GenBank/DDBJ databases">
        <title>Genome of Nocardioides gansuensis WSJ-1.</title>
        <authorList>
            <person name="Wu S."/>
            <person name="Wang G."/>
        </authorList>
    </citation>
    <scope>NUCLEOTIDE SEQUENCE [LARGE SCALE GENOMIC DNA]</scope>
    <source>
        <strain evidence="1 2">WSJ-1</strain>
    </source>
</reference>
<dbReference type="OrthoDB" id="9806494at2"/>
<dbReference type="Pfam" id="PF08002">
    <property type="entry name" value="DUF1697"/>
    <property type="match status" value="1"/>
</dbReference>
<dbReference type="Proteomes" id="UP000246018">
    <property type="component" value="Unassembled WGS sequence"/>
</dbReference>
<protein>
    <recommendedName>
        <fullName evidence="3">DUF1697 domain-containing protein</fullName>
    </recommendedName>
</protein>
<dbReference type="PANTHER" id="PTHR36439:SF1">
    <property type="entry name" value="DUF1697 DOMAIN-CONTAINING PROTEIN"/>
    <property type="match status" value="1"/>
</dbReference>
<dbReference type="PANTHER" id="PTHR36439">
    <property type="entry name" value="BLL4334 PROTEIN"/>
    <property type="match status" value="1"/>
</dbReference>
<accession>A0A2T8F5V3</accession>
<keyword evidence="2" id="KW-1185">Reference proteome</keyword>
<organism evidence="1 2">
    <name type="scientific">Nocardioides gansuensis</name>
    <dbReference type="NCBI Taxonomy" id="2138300"/>
    <lineage>
        <taxon>Bacteria</taxon>
        <taxon>Bacillati</taxon>
        <taxon>Actinomycetota</taxon>
        <taxon>Actinomycetes</taxon>
        <taxon>Propionibacteriales</taxon>
        <taxon>Nocardioidaceae</taxon>
        <taxon>Nocardioides</taxon>
    </lineage>
</organism>
<evidence type="ECO:0000313" key="2">
    <source>
        <dbReference type="Proteomes" id="UP000246018"/>
    </source>
</evidence>
<gene>
    <name evidence="1" type="ORF">DDE18_19935</name>
</gene>
<name>A0A2T8F5V3_9ACTN</name>
<dbReference type="AlphaFoldDB" id="A0A2T8F5V3"/>
<dbReference type="InterPro" id="IPR012545">
    <property type="entry name" value="DUF1697"/>
</dbReference>
<sequence>MPTYVAFLRAINLGAKRKFPKNALVAATEAAGFTSVQTHINTGNLLVSTPMRSRAKVEAALEKAYVEDRGFEVPTIAFTPAELCQVVADADEFAADLGNIGVHYVSLLKQEPTPDVVAEAERVSYDVSADGEHLRIRGRAVHLALEQRESYHAARLGNAWVEKRLGVATNRNLTVLRAITAKWCS</sequence>
<dbReference type="EMBL" id="QDGZ01000010">
    <property type="protein sequence ID" value="PVG81084.1"/>
    <property type="molecule type" value="Genomic_DNA"/>
</dbReference>
<comment type="caution">
    <text evidence="1">The sequence shown here is derived from an EMBL/GenBank/DDBJ whole genome shotgun (WGS) entry which is preliminary data.</text>
</comment>
<evidence type="ECO:0008006" key="3">
    <source>
        <dbReference type="Google" id="ProtNLM"/>
    </source>
</evidence>